<name>A0A178MM11_9PROT</name>
<protein>
    <submittedName>
        <fullName evidence="2">Uncharacterized protein</fullName>
    </submittedName>
</protein>
<evidence type="ECO:0000256" key="1">
    <source>
        <dbReference type="SAM" id="Phobius"/>
    </source>
</evidence>
<feature type="transmembrane region" description="Helical" evidence="1">
    <location>
        <begin position="134"/>
        <end position="152"/>
    </location>
</feature>
<comment type="caution">
    <text evidence="2">The sequence shown here is derived from an EMBL/GenBank/DDBJ whole genome shotgun (WGS) entry which is preliminary data.</text>
</comment>
<keyword evidence="1" id="KW-1133">Transmembrane helix</keyword>
<keyword evidence="1" id="KW-0472">Membrane</keyword>
<feature type="transmembrane region" description="Helical" evidence="1">
    <location>
        <begin position="33"/>
        <end position="54"/>
    </location>
</feature>
<gene>
    <name evidence="2" type="ORF">A6A05_13100</name>
</gene>
<organism evidence="2 3">
    <name type="scientific">Magnetospirillum moscoviense</name>
    <dbReference type="NCBI Taxonomy" id="1437059"/>
    <lineage>
        <taxon>Bacteria</taxon>
        <taxon>Pseudomonadati</taxon>
        <taxon>Pseudomonadota</taxon>
        <taxon>Alphaproteobacteria</taxon>
        <taxon>Rhodospirillales</taxon>
        <taxon>Rhodospirillaceae</taxon>
        <taxon>Magnetospirillum</taxon>
    </lineage>
</organism>
<dbReference type="EMBL" id="LWQU01000144">
    <property type="protein sequence ID" value="OAN49762.1"/>
    <property type="molecule type" value="Genomic_DNA"/>
</dbReference>
<evidence type="ECO:0000313" key="2">
    <source>
        <dbReference type="EMBL" id="OAN49762.1"/>
    </source>
</evidence>
<feature type="transmembrane region" description="Helical" evidence="1">
    <location>
        <begin position="60"/>
        <end position="84"/>
    </location>
</feature>
<keyword evidence="1" id="KW-0812">Transmembrane</keyword>
<reference evidence="2 3" key="1">
    <citation type="submission" date="2016-04" db="EMBL/GenBank/DDBJ databases">
        <title>Draft genome sequence of freshwater magnetotactic bacteria Magnetospirillum marisnigri SP-1 and Magnetospirillum moscoviense BB-1.</title>
        <authorList>
            <person name="Koziaeva V."/>
            <person name="Dziuba M.V."/>
            <person name="Ivanov T.M."/>
            <person name="Kuznetsov B."/>
            <person name="Grouzdev D.S."/>
        </authorList>
    </citation>
    <scope>NUCLEOTIDE SEQUENCE [LARGE SCALE GENOMIC DNA]</scope>
    <source>
        <strain evidence="2 3">BB-1</strain>
    </source>
</reference>
<sequence length="165" mass="17471">MAWNAALAVCCLVTDILAARTAMTQLEMNRRTVIAFAVSPIAAVVAVFVLIAPISLSAALLSAGIGAIVSYSVALAFGIPCHVLMVKASVRTSTGYVAAGFILGSVVPTSLFLFSGETFETATDYFIDQLPSWTILSGIFGLLGGLNSYVFWRMTRPDRRVVEGT</sequence>
<keyword evidence="3" id="KW-1185">Reference proteome</keyword>
<dbReference type="Proteomes" id="UP000078543">
    <property type="component" value="Unassembled WGS sequence"/>
</dbReference>
<proteinExistence type="predicted"/>
<accession>A0A178MM11</accession>
<dbReference type="AlphaFoldDB" id="A0A178MM11"/>
<evidence type="ECO:0000313" key="3">
    <source>
        <dbReference type="Proteomes" id="UP000078543"/>
    </source>
</evidence>
<feature type="transmembrane region" description="Helical" evidence="1">
    <location>
        <begin position="96"/>
        <end position="114"/>
    </location>
</feature>